<dbReference type="OrthoDB" id="1703350at2759"/>
<dbReference type="GO" id="GO:0030170">
    <property type="term" value="F:pyridoxal phosphate binding"/>
    <property type="evidence" value="ECO:0007669"/>
    <property type="project" value="TreeGrafter"/>
</dbReference>
<keyword evidence="3" id="KW-0663">Pyridoxal phosphate</keyword>
<dbReference type="Proteomes" id="UP000499080">
    <property type="component" value="Unassembled WGS sequence"/>
</dbReference>
<dbReference type="PANTHER" id="PTHR43247:SF1">
    <property type="entry name" value="PHOSPHOSERINE AMINOTRANSFERASE"/>
    <property type="match status" value="1"/>
</dbReference>
<dbReference type="SUPFAM" id="SSF53383">
    <property type="entry name" value="PLP-dependent transferases"/>
    <property type="match status" value="1"/>
</dbReference>
<dbReference type="InterPro" id="IPR022278">
    <property type="entry name" value="Pser_aminoTfrase"/>
</dbReference>
<keyword evidence="2" id="KW-0808">Transferase</keyword>
<protein>
    <recommendedName>
        <fullName evidence="8">Phosphoserine aminotransferase</fullName>
    </recommendedName>
</protein>
<proteinExistence type="predicted"/>
<dbReference type="GO" id="GO:0005737">
    <property type="term" value="C:cytoplasm"/>
    <property type="evidence" value="ECO:0007669"/>
    <property type="project" value="TreeGrafter"/>
</dbReference>
<dbReference type="InterPro" id="IPR015424">
    <property type="entry name" value="PyrdxlP-dep_Trfase"/>
</dbReference>
<dbReference type="AlphaFoldDB" id="A0A4Y2QK93"/>
<organism evidence="6 7">
    <name type="scientific">Araneus ventricosus</name>
    <name type="common">Orbweaver spider</name>
    <name type="synonym">Epeira ventricosa</name>
    <dbReference type="NCBI Taxonomy" id="182803"/>
    <lineage>
        <taxon>Eukaryota</taxon>
        <taxon>Metazoa</taxon>
        <taxon>Ecdysozoa</taxon>
        <taxon>Arthropoda</taxon>
        <taxon>Chelicerata</taxon>
        <taxon>Arachnida</taxon>
        <taxon>Araneae</taxon>
        <taxon>Araneomorphae</taxon>
        <taxon>Entelegynae</taxon>
        <taxon>Araneoidea</taxon>
        <taxon>Araneidae</taxon>
        <taxon>Araneus</taxon>
    </lineage>
</organism>
<feature type="transmembrane region" description="Helical" evidence="5">
    <location>
        <begin position="6"/>
        <end position="23"/>
    </location>
</feature>
<keyword evidence="5" id="KW-0812">Transmembrane</keyword>
<comment type="caution">
    <text evidence="6">The sequence shown here is derived from an EMBL/GenBank/DDBJ whole genome shotgun (WGS) entry which is preliminary data.</text>
</comment>
<evidence type="ECO:0000313" key="6">
    <source>
        <dbReference type="EMBL" id="GBN63695.1"/>
    </source>
</evidence>
<gene>
    <name evidence="6" type="ORF">AVEN_180262_1</name>
</gene>
<comment type="pathway">
    <text evidence="4">Amino-acid biosynthesis.</text>
</comment>
<dbReference type="PANTHER" id="PTHR43247">
    <property type="entry name" value="PHOSPHOSERINE AMINOTRANSFERASE"/>
    <property type="match status" value="1"/>
</dbReference>
<evidence type="ECO:0000313" key="7">
    <source>
        <dbReference type="Proteomes" id="UP000499080"/>
    </source>
</evidence>
<accession>A0A4Y2QK93</accession>
<keyword evidence="5" id="KW-1133">Transmembrane helix</keyword>
<comment type="cofactor">
    <cofactor evidence="1">
        <name>pyridoxal 5'-phosphate</name>
        <dbReference type="ChEBI" id="CHEBI:597326"/>
    </cofactor>
</comment>
<sequence>MPPFHVGVGFVVLIMCMLIFSQIPPNYKVLFLQGGGTGQFAAVPLNLCSSSDDVADYIVTGSWSSTSVQEAEKYCKVNREFYQKLQSILV</sequence>
<name>A0A4Y2QK93_ARAVE</name>
<dbReference type="InterPro" id="IPR015421">
    <property type="entry name" value="PyrdxlP-dep_Trfase_major"/>
</dbReference>
<evidence type="ECO:0000256" key="3">
    <source>
        <dbReference type="ARBA" id="ARBA00022898"/>
    </source>
</evidence>
<keyword evidence="7" id="KW-1185">Reference proteome</keyword>
<dbReference type="Gene3D" id="3.40.640.10">
    <property type="entry name" value="Type I PLP-dependent aspartate aminotransferase-like (Major domain)"/>
    <property type="match status" value="1"/>
</dbReference>
<reference evidence="6 7" key="1">
    <citation type="journal article" date="2019" name="Sci. Rep.">
        <title>Orb-weaving spider Araneus ventricosus genome elucidates the spidroin gene catalogue.</title>
        <authorList>
            <person name="Kono N."/>
            <person name="Nakamura H."/>
            <person name="Ohtoshi R."/>
            <person name="Moran D.A.P."/>
            <person name="Shinohara A."/>
            <person name="Yoshida Y."/>
            <person name="Fujiwara M."/>
            <person name="Mori M."/>
            <person name="Tomita M."/>
            <person name="Arakawa K."/>
        </authorList>
    </citation>
    <scope>NUCLEOTIDE SEQUENCE [LARGE SCALE GENOMIC DNA]</scope>
</reference>
<dbReference type="GO" id="GO:0006564">
    <property type="term" value="P:L-serine biosynthetic process"/>
    <property type="evidence" value="ECO:0007669"/>
    <property type="project" value="InterPro"/>
</dbReference>
<dbReference type="GO" id="GO:0004648">
    <property type="term" value="F:O-phospho-L-serine:2-oxoglutarate aminotransferase activity"/>
    <property type="evidence" value="ECO:0007669"/>
    <property type="project" value="InterPro"/>
</dbReference>
<evidence type="ECO:0000256" key="5">
    <source>
        <dbReference type="SAM" id="Phobius"/>
    </source>
</evidence>
<dbReference type="EMBL" id="BGPR01014093">
    <property type="protein sequence ID" value="GBN63695.1"/>
    <property type="molecule type" value="Genomic_DNA"/>
</dbReference>
<keyword evidence="5" id="KW-0472">Membrane</keyword>
<evidence type="ECO:0000256" key="2">
    <source>
        <dbReference type="ARBA" id="ARBA00022679"/>
    </source>
</evidence>
<evidence type="ECO:0008006" key="8">
    <source>
        <dbReference type="Google" id="ProtNLM"/>
    </source>
</evidence>
<evidence type="ECO:0000256" key="1">
    <source>
        <dbReference type="ARBA" id="ARBA00001933"/>
    </source>
</evidence>
<evidence type="ECO:0000256" key="4">
    <source>
        <dbReference type="ARBA" id="ARBA00029440"/>
    </source>
</evidence>